<protein>
    <submittedName>
        <fullName evidence="3">Uncharacterized protein</fullName>
    </submittedName>
</protein>
<feature type="compositionally biased region" description="Low complexity" evidence="1">
    <location>
        <begin position="105"/>
        <end position="116"/>
    </location>
</feature>
<dbReference type="Proteomes" id="UP000050791">
    <property type="component" value="Unassembled WGS sequence"/>
</dbReference>
<evidence type="ECO:0000313" key="2">
    <source>
        <dbReference type="Proteomes" id="UP000050791"/>
    </source>
</evidence>
<dbReference type="WBParaSite" id="SMTH1_20930.1">
    <property type="protein sequence ID" value="SMTH1_20930.1"/>
    <property type="gene ID" value="SMTH1_20930"/>
</dbReference>
<reference evidence="3" key="1">
    <citation type="submission" date="2023-11" db="UniProtKB">
        <authorList>
            <consortium name="WormBaseParasite"/>
        </authorList>
    </citation>
    <scope>IDENTIFICATION</scope>
</reference>
<accession>A0AA85AZ85</accession>
<proteinExistence type="predicted"/>
<dbReference type="AlphaFoldDB" id="A0AA85AZ85"/>
<feature type="region of interest" description="Disordered" evidence="1">
    <location>
        <begin position="1"/>
        <end position="116"/>
    </location>
</feature>
<feature type="compositionally biased region" description="Low complexity" evidence="1">
    <location>
        <begin position="86"/>
        <end position="97"/>
    </location>
</feature>
<feature type="compositionally biased region" description="Polar residues" evidence="1">
    <location>
        <begin position="58"/>
        <end position="80"/>
    </location>
</feature>
<evidence type="ECO:0000256" key="1">
    <source>
        <dbReference type="SAM" id="MobiDB-lite"/>
    </source>
</evidence>
<feature type="compositionally biased region" description="Low complexity" evidence="1">
    <location>
        <begin position="34"/>
        <end position="57"/>
    </location>
</feature>
<organism evidence="2 3">
    <name type="scientific">Schistosoma mattheei</name>
    <dbReference type="NCBI Taxonomy" id="31246"/>
    <lineage>
        <taxon>Eukaryota</taxon>
        <taxon>Metazoa</taxon>
        <taxon>Spiralia</taxon>
        <taxon>Lophotrochozoa</taxon>
        <taxon>Platyhelminthes</taxon>
        <taxon>Trematoda</taxon>
        <taxon>Digenea</taxon>
        <taxon>Strigeidida</taxon>
        <taxon>Schistosomatoidea</taxon>
        <taxon>Schistosomatidae</taxon>
        <taxon>Schistosoma</taxon>
    </lineage>
</organism>
<name>A0AA85AZ85_9TREM</name>
<sequence length="116" mass="12188">MPSMSISSRVGSRKTSITGPEQGSFDRPINKIQPSLRNNPSSNNSIHSSGSSVSSNNIKTNQTSNSTKSLPKSSTLQQRPVPSRISLPSGTLGSTTTIRKPTVPSFGSSRGKSSGR</sequence>
<feature type="compositionally biased region" description="Polar residues" evidence="1">
    <location>
        <begin position="1"/>
        <end position="21"/>
    </location>
</feature>
<evidence type="ECO:0000313" key="3">
    <source>
        <dbReference type="WBParaSite" id="SMTH1_20930.1"/>
    </source>
</evidence>